<keyword evidence="3" id="KW-0624">Polysaccharide degradation</keyword>
<name>A0ABV8KTZ8_9ACTN</name>
<dbReference type="Proteomes" id="UP001595868">
    <property type="component" value="Unassembled WGS sequence"/>
</dbReference>
<dbReference type="EMBL" id="JBHSBN010000024">
    <property type="protein sequence ID" value="MFC4109468.1"/>
    <property type="molecule type" value="Genomic_DNA"/>
</dbReference>
<dbReference type="RefSeq" id="WP_377550838.1">
    <property type="nucleotide sequence ID" value="NZ_JBHSBN010000024.1"/>
</dbReference>
<evidence type="ECO:0000256" key="4">
    <source>
        <dbReference type="SAM" id="MobiDB-lite"/>
    </source>
</evidence>
<evidence type="ECO:0000259" key="6">
    <source>
        <dbReference type="PROSITE" id="PS51173"/>
    </source>
</evidence>
<dbReference type="Pfam" id="PF00041">
    <property type="entry name" value="fn3"/>
    <property type="match status" value="1"/>
</dbReference>
<evidence type="ECO:0000259" key="5">
    <source>
        <dbReference type="PROSITE" id="PS50853"/>
    </source>
</evidence>
<reference evidence="8" key="1">
    <citation type="journal article" date="2019" name="Int. J. Syst. Evol. Microbiol.">
        <title>The Global Catalogue of Microorganisms (GCM) 10K type strain sequencing project: providing services to taxonomists for standard genome sequencing and annotation.</title>
        <authorList>
            <consortium name="The Broad Institute Genomics Platform"/>
            <consortium name="The Broad Institute Genome Sequencing Center for Infectious Disease"/>
            <person name="Wu L."/>
            <person name="Ma J."/>
        </authorList>
    </citation>
    <scope>NUCLEOTIDE SEQUENCE [LARGE SCALE GENOMIC DNA]</scope>
    <source>
        <strain evidence="8">2902at01</strain>
    </source>
</reference>
<organism evidence="7 8">
    <name type="scientific">Micromonospora zhanjiangensis</name>
    <dbReference type="NCBI Taxonomy" id="1522057"/>
    <lineage>
        <taxon>Bacteria</taxon>
        <taxon>Bacillati</taxon>
        <taxon>Actinomycetota</taxon>
        <taxon>Actinomycetes</taxon>
        <taxon>Micromonosporales</taxon>
        <taxon>Micromonosporaceae</taxon>
        <taxon>Micromonospora</taxon>
    </lineage>
</organism>
<dbReference type="PROSITE" id="PS50853">
    <property type="entry name" value="FN3"/>
    <property type="match status" value="1"/>
</dbReference>
<keyword evidence="2" id="KW-0326">Glycosidase</keyword>
<feature type="region of interest" description="Disordered" evidence="4">
    <location>
        <begin position="1"/>
        <end position="21"/>
    </location>
</feature>
<dbReference type="PANTHER" id="PTHR43576">
    <property type="entry name" value="ALPHA-L-ARABINOFURANOSIDASE C-RELATED"/>
    <property type="match status" value="1"/>
</dbReference>
<feature type="domain" description="Fibronectin type-III" evidence="5">
    <location>
        <begin position="506"/>
        <end position="596"/>
    </location>
</feature>
<keyword evidence="1" id="KW-0119">Carbohydrate metabolism</keyword>
<proteinExistence type="predicted"/>
<dbReference type="SUPFAM" id="SSF49265">
    <property type="entry name" value="Fibronectin type III"/>
    <property type="match status" value="1"/>
</dbReference>
<accession>A0ABV8KTZ8</accession>
<dbReference type="InterPro" id="IPR003961">
    <property type="entry name" value="FN3_dom"/>
</dbReference>
<dbReference type="InterPro" id="IPR012291">
    <property type="entry name" value="CBM2_carb-bd_dom_sf"/>
</dbReference>
<evidence type="ECO:0000256" key="3">
    <source>
        <dbReference type="ARBA" id="ARBA00023326"/>
    </source>
</evidence>
<comment type="caution">
    <text evidence="7">The sequence shown here is derived from an EMBL/GenBank/DDBJ whole genome shotgun (WGS) entry which is preliminary data.</text>
</comment>
<evidence type="ECO:0000256" key="2">
    <source>
        <dbReference type="ARBA" id="ARBA00023295"/>
    </source>
</evidence>
<dbReference type="SMART" id="SM00060">
    <property type="entry name" value="FN3"/>
    <property type="match status" value="1"/>
</dbReference>
<dbReference type="Gene3D" id="2.60.40.1180">
    <property type="entry name" value="Golgi alpha-mannosidase II"/>
    <property type="match status" value="1"/>
</dbReference>
<dbReference type="InterPro" id="IPR013780">
    <property type="entry name" value="Glyco_hydro_b"/>
</dbReference>
<evidence type="ECO:0000256" key="1">
    <source>
        <dbReference type="ARBA" id="ARBA00023277"/>
    </source>
</evidence>
<feature type="region of interest" description="Disordered" evidence="4">
    <location>
        <begin position="578"/>
        <end position="597"/>
    </location>
</feature>
<dbReference type="PROSITE" id="PS51173">
    <property type="entry name" value="CBM2"/>
    <property type="match status" value="1"/>
</dbReference>
<feature type="domain" description="CBM2" evidence="6">
    <location>
        <begin position="594"/>
        <end position="706"/>
    </location>
</feature>
<dbReference type="Gene3D" id="2.60.40.290">
    <property type="match status" value="1"/>
</dbReference>
<dbReference type="InterPro" id="IPR017853">
    <property type="entry name" value="GH"/>
</dbReference>
<dbReference type="InterPro" id="IPR008965">
    <property type="entry name" value="CBM2/CBM3_carb-bd_dom_sf"/>
</dbReference>
<dbReference type="InterPro" id="IPR001919">
    <property type="entry name" value="CBD2"/>
</dbReference>
<gene>
    <name evidence="7" type="ORF">ACFOX0_26495</name>
</gene>
<dbReference type="Gene3D" id="3.20.20.80">
    <property type="entry name" value="Glycosidases"/>
    <property type="match status" value="1"/>
</dbReference>
<keyword evidence="8" id="KW-1185">Reference proteome</keyword>
<evidence type="ECO:0000313" key="7">
    <source>
        <dbReference type="EMBL" id="MFC4109468.1"/>
    </source>
</evidence>
<dbReference type="SUPFAM" id="SSF49384">
    <property type="entry name" value="Carbohydrate-binding domain"/>
    <property type="match status" value="1"/>
</dbReference>
<protein>
    <submittedName>
        <fullName evidence="7">Cellulose binding domain-containing protein</fullName>
    </submittedName>
</protein>
<dbReference type="InterPro" id="IPR013783">
    <property type="entry name" value="Ig-like_fold"/>
</dbReference>
<dbReference type="Pfam" id="PF00553">
    <property type="entry name" value="CBM_2"/>
    <property type="match status" value="1"/>
</dbReference>
<dbReference type="CDD" id="cd00063">
    <property type="entry name" value="FN3"/>
    <property type="match status" value="1"/>
</dbReference>
<dbReference type="SUPFAM" id="SSF51445">
    <property type="entry name" value="(Trans)glycosidases"/>
    <property type="match status" value="1"/>
</dbReference>
<evidence type="ECO:0000313" key="8">
    <source>
        <dbReference type="Proteomes" id="UP001595868"/>
    </source>
</evidence>
<dbReference type="Gene3D" id="2.60.40.10">
    <property type="entry name" value="Immunoglobulins"/>
    <property type="match status" value="1"/>
</dbReference>
<keyword evidence="2" id="KW-0378">Hydrolase</keyword>
<sequence length="706" mass="74064">MSNPSTSRSDGAAPRPRPFRARRGRWTALTASLLLATAGLAGTHPTSASAVDDPVAVTVNARAGLATVPGTALGVNHAIWDTNLGTTETSDLLRAAGVKMLRYPGGSYADIYHWKTHTAPGGYVAPNTDFDTFMAATKRVGAQPMIIANYGTGTPAEAADWVRYANVTKKYGATYWTVGNENYGNGIYGSDWEADDHPDKSATQYANLVVEYADAMKAVDPTIKVGAVLTMPGNWPDGIKADADPGPWNRTVLGIAGPKIDFVDVHWYPGGNAAESLSRTAHLTDAVYLLRQALTRYAGSNASRIGISFTELNVGQGQDTQPGALFLADAYSGLLENGVFTVQWWNAHNGIGDVTTVAGQTDYGDFGMLSSGTCTADGSVCEPPLNTPFAPYHGLSMMNLFARAGDQFVRAGTDNPLVAAHAVRRDNGDLAVLLLNRDPDNAHPVTIDYAGYAPAATAPTVYTYTNGATSIAQDQSGSATSRTLPAYSLTTLVLHPAAPTTGAPAAPGQPIATNVTDRTATIYWPVPPPVGGLPAKIEVYRQNGTTSEQLGETTGGSFTVHNLTPGTRYTINLVARDNAGRASRPSPPVTFTTGSPAESSCAVRFTDVNDWGNGYVGGVDIVNNGTAPINGWTLTWTWPTSWQQVSSGWNATWTQTGRTVKITNTDGSPPVPAGGGSTNIGFVGAYSGPNVLPGVFTLNGVVCTTL</sequence>
<dbReference type="InterPro" id="IPR036116">
    <property type="entry name" value="FN3_sf"/>
</dbReference>
<dbReference type="SMART" id="SM00637">
    <property type="entry name" value="CBD_II"/>
    <property type="match status" value="1"/>
</dbReference>